<evidence type="ECO:0000256" key="4">
    <source>
        <dbReference type="ARBA" id="ARBA00022695"/>
    </source>
</evidence>
<dbReference type="EMBL" id="CP048029">
    <property type="protein sequence ID" value="QIK37336.1"/>
    <property type="molecule type" value="Genomic_DNA"/>
</dbReference>
<dbReference type="Proteomes" id="UP000502699">
    <property type="component" value="Chromosome"/>
</dbReference>
<dbReference type="Pfam" id="PF01807">
    <property type="entry name" value="Zn_ribbon_DnaG"/>
    <property type="match status" value="1"/>
</dbReference>
<accession>A0A6G7VBT5</accession>
<evidence type="ECO:0000256" key="8">
    <source>
        <dbReference type="ARBA" id="ARBA00022833"/>
    </source>
</evidence>
<keyword evidence="5 12" id="KW-0235">DNA replication</keyword>
<dbReference type="PROSITE" id="PS50880">
    <property type="entry name" value="TOPRIM"/>
    <property type="match status" value="1"/>
</dbReference>
<dbReference type="InterPro" id="IPR036977">
    <property type="entry name" value="DNA_primase_Znf_CHC2"/>
</dbReference>
<keyword evidence="7 12" id="KW-0863">Zinc-finger</keyword>
<keyword evidence="2 12" id="KW-0639">Primosome</keyword>
<feature type="zinc finger region" description="CHC2-type" evidence="12">
    <location>
        <begin position="40"/>
        <end position="64"/>
    </location>
</feature>
<comment type="subunit">
    <text evidence="12">Monomer. Interacts with DnaB.</text>
</comment>
<dbReference type="InterPro" id="IPR013173">
    <property type="entry name" value="DNA_primase_DnaG_DnaB-bd_dom"/>
</dbReference>
<dbReference type="InterPro" id="IPR037068">
    <property type="entry name" value="DNA_primase_core_N_sf"/>
</dbReference>
<dbReference type="InterPro" id="IPR013264">
    <property type="entry name" value="DNAG_N"/>
</dbReference>
<dbReference type="Gene3D" id="1.10.860.10">
    <property type="entry name" value="DNAb Helicase, Chain A"/>
    <property type="match status" value="1"/>
</dbReference>
<evidence type="ECO:0000256" key="7">
    <source>
        <dbReference type="ARBA" id="ARBA00022771"/>
    </source>
</evidence>
<evidence type="ECO:0000313" key="16">
    <source>
        <dbReference type="Proteomes" id="UP000502699"/>
    </source>
</evidence>
<dbReference type="GO" id="GO:0005737">
    <property type="term" value="C:cytoplasm"/>
    <property type="evidence" value="ECO:0007669"/>
    <property type="project" value="TreeGrafter"/>
</dbReference>
<dbReference type="InterPro" id="IPR034151">
    <property type="entry name" value="TOPRIM_DnaG_bac"/>
</dbReference>
<dbReference type="GO" id="GO:0006269">
    <property type="term" value="P:DNA replication, synthesis of primer"/>
    <property type="evidence" value="ECO:0007669"/>
    <property type="project" value="UniProtKB-UniRule"/>
</dbReference>
<dbReference type="Pfam" id="PF13155">
    <property type="entry name" value="Toprim_2"/>
    <property type="match status" value="1"/>
</dbReference>
<dbReference type="InterPro" id="IPR006295">
    <property type="entry name" value="DNA_primase_DnaG"/>
</dbReference>
<dbReference type="SMART" id="SM00400">
    <property type="entry name" value="ZnF_CHCC"/>
    <property type="match status" value="1"/>
</dbReference>
<keyword evidence="16" id="KW-1185">Reference proteome</keyword>
<feature type="domain" description="Toprim" evidence="14">
    <location>
        <begin position="256"/>
        <end position="338"/>
    </location>
</feature>
<evidence type="ECO:0000256" key="9">
    <source>
        <dbReference type="ARBA" id="ARBA00022842"/>
    </source>
</evidence>
<dbReference type="Gene3D" id="3.90.980.10">
    <property type="entry name" value="DNA primase, catalytic core, N-terminal domain"/>
    <property type="match status" value="1"/>
</dbReference>
<keyword evidence="8 12" id="KW-0862">Zinc</keyword>
<dbReference type="GO" id="GO:0003677">
    <property type="term" value="F:DNA binding"/>
    <property type="evidence" value="ECO:0007669"/>
    <property type="project" value="UniProtKB-KW"/>
</dbReference>
<proteinExistence type="inferred from homology"/>
<dbReference type="Gene3D" id="3.90.580.10">
    <property type="entry name" value="Zinc finger, CHC2-type domain"/>
    <property type="match status" value="1"/>
</dbReference>
<keyword evidence="4 12" id="KW-0548">Nucleotidyltransferase</keyword>
<feature type="compositionally biased region" description="Basic and acidic residues" evidence="13">
    <location>
        <begin position="558"/>
        <end position="569"/>
    </location>
</feature>
<dbReference type="GO" id="GO:1990077">
    <property type="term" value="C:primosome complex"/>
    <property type="evidence" value="ECO:0007669"/>
    <property type="project" value="UniProtKB-KW"/>
</dbReference>
<dbReference type="InterPro" id="IPR016136">
    <property type="entry name" value="DNA_helicase_N/primase_C"/>
</dbReference>
<evidence type="ECO:0000313" key="15">
    <source>
        <dbReference type="EMBL" id="QIK37336.1"/>
    </source>
</evidence>
<keyword evidence="9" id="KW-0460">Magnesium</keyword>
<dbReference type="FunFam" id="3.40.1360.10:FF:000002">
    <property type="entry name" value="DNA primase"/>
    <property type="match status" value="1"/>
</dbReference>
<keyword evidence="6 12" id="KW-0479">Metal-binding</keyword>
<dbReference type="PANTHER" id="PTHR30313:SF2">
    <property type="entry name" value="DNA PRIMASE"/>
    <property type="match status" value="1"/>
</dbReference>
<evidence type="ECO:0000256" key="10">
    <source>
        <dbReference type="ARBA" id="ARBA00023125"/>
    </source>
</evidence>
<dbReference type="Pfam" id="PF08278">
    <property type="entry name" value="DnaG_DnaB_bind"/>
    <property type="match status" value="1"/>
</dbReference>
<evidence type="ECO:0000256" key="6">
    <source>
        <dbReference type="ARBA" id="ARBA00022723"/>
    </source>
</evidence>
<comment type="similarity">
    <text evidence="12">Belongs to the DnaG primase family.</text>
</comment>
<keyword evidence="1 12" id="KW-0240">DNA-directed RNA polymerase</keyword>
<dbReference type="InterPro" id="IPR030846">
    <property type="entry name" value="DnaG_bac"/>
</dbReference>
<dbReference type="NCBIfam" id="TIGR01391">
    <property type="entry name" value="dnaG"/>
    <property type="match status" value="1"/>
</dbReference>
<evidence type="ECO:0000256" key="11">
    <source>
        <dbReference type="ARBA" id="ARBA00023163"/>
    </source>
</evidence>
<evidence type="ECO:0000256" key="3">
    <source>
        <dbReference type="ARBA" id="ARBA00022679"/>
    </source>
</evidence>
<evidence type="ECO:0000256" key="13">
    <source>
        <dbReference type="SAM" id="MobiDB-lite"/>
    </source>
</evidence>
<dbReference type="GO" id="GO:0008270">
    <property type="term" value="F:zinc ion binding"/>
    <property type="evidence" value="ECO:0007669"/>
    <property type="project" value="UniProtKB-UniRule"/>
</dbReference>
<feature type="region of interest" description="Disordered" evidence="13">
    <location>
        <begin position="556"/>
        <end position="577"/>
    </location>
</feature>
<dbReference type="SMART" id="SM00493">
    <property type="entry name" value="TOPRIM"/>
    <property type="match status" value="1"/>
</dbReference>
<evidence type="ECO:0000256" key="5">
    <source>
        <dbReference type="ARBA" id="ARBA00022705"/>
    </source>
</evidence>
<dbReference type="Gene3D" id="3.40.1360.10">
    <property type="match status" value="1"/>
</dbReference>
<gene>
    <name evidence="12" type="primary">dnaG</name>
    <name evidence="15" type="ORF">GWK36_04320</name>
</gene>
<name>A0A6G7VBT5_9GAMM</name>
<dbReference type="FunFam" id="3.90.580.10:FF:000001">
    <property type="entry name" value="DNA primase"/>
    <property type="match status" value="1"/>
</dbReference>
<dbReference type="GO" id="GO:0003899">
    <property type="term" value="F:DNA-directed RNA polymerase activity"/>
    <property type="evidence" value="ECO:0007669"/>
    <property type="project" value="UniProtKB-UniRule"/>
</dbReference>
<comment type="domain">
    <text evidence="12">Contains an N-terminal zinc-binding domain, a central core domain that contains the primase activity, and a C-terminal DnaB-binding domain.</text>
</comment>
<dbReference type="InterPro" id="IPR002694">
    <property type="entry name" value="Znf_CHC2"/>
</dbReference>
<dbReference type="SUPFAM" id="SSF117023">
    <property type="entry name" value="DNA primase DnaG, C-terminal domain"/>
    <property type="match status" value="1"/>
</dbReference>
<dbReference type="SMART" id="SM00766">
    <property type="entry name" value="DnaG_DnaB_bind"/>
    <property type="match status" value="1"/>
</dbReference>
<dbReference type="EC" id="2.7.7.101" evidence="12"/>
<dbReference type="CDD" id="cd03364">
    <property type="entry name" value="TOPRIM_DnaG_primases"/>
    <property type="match status" value="1"/>
</dbReference>
<dbReference type="Pfam" id="PF10410">
    <property type="entry name" value="DnaB_bind"/>
    <property type="match status" value="1"/>
</dbReference>
<evidence type="ECO:0000256" key="2">
    <source>
        <dbReference type="ARBA" id="ARBA00022515"/>
    </source>
</evidence>
<dbReference type="SUPFAM" id="SSF57783">
    <property type="entry name" value="Zinc beta-ribbon"/>
    <property type="match status" value="1"/>
</dbReference>
<evidence type="ECO:0000256" key="1">
    <source>
        <dbReference type="ARBA" id="ARBA00022478"/>
    </source>
</evidence>
<dbReference type="Pfam" id="PF08275">
    <property type="entry name" value="DNAG_N"/>
    <property type="match status" value="1"/>
</dbReference>
<evidence type="ECO:0000259" key="14">
    <source>
        <dbReference type="PROSITE" id="PS50880"/>
    </source>
</evidence>
<keyword evidence="10 12" id="KW-0238">DNA-binding</keyword>
<dbReference type="AlphaFoldDB" id="A0A6G7VBT5"/>
<keyword evidence="3 12" id="KW-0808">Transferase</keyword>
<comment type="function">
    <text evidence="12">RNA polymerase that catalyzes the synthesis of short RNA molecules used as primers for DNA polymerase during DNA replication.</text>
</comment>
<dbReference type="Gene3D" id="1.20.50.20">
    <property type="entry name" value="DnaG, RNA polymerase domain, helical bundle"/>
    <property type="match status" value="1"/>
</dbReference>
<comment type="cofactor">
    <cofactor evidence="12">
        <name>Zn(2+)</name>
        <dbReference type="ChEBI" id="CHEBI:29105"/>
    </cofactor>
    <text evidence="12">Binds 1 zinc ion per monomer.</text>
</comment>
<dbReference type="KEGG" id="cjap:GWK36_04320"/>
<comment type="catalytic activity">
    <reaction evidence="12">
        <text>ssDNA + n NTP = ssDNA/pppN(pN)n-1 hybrid + (n-1) diphosphate.</text>
        <dbReference type="EC" id="2.7.7.101"/>
    </reaction>
</comment>
<dbReference type="FunFam" id="3.90.980.10:FF:000001">
    <property type="entry name" value="DNA primase"/>
    <property type="match status" value="1"/>
</dbReference>
<dbReference type="PANTHER" id="PTHR30313">
    <property type="entry name" value="DNA PRIMASE"/>
    <property type="match status" value="1"/>
</dbReference>
<reference evidence="16" key="1">
    <citation type="submission" date="2020-01" db="EMBL/GenBank/DDBJ databases">
        <title>Caldichromatium gen. nov., sp. nov., a thermophilic purple sulfur bacterium member of the family Chromatiaceae isolated from Nakabusa hot spring, Japan.</title>
        <authorList>
            <person name="Saini M.K."/>
            <person name="Hanada S."/>
            <person name="Tank M."/>
        </authorList>
    </citation>
    <scope>NUCLEOTIDE SEQUENCE [LARGE SCALE GENOMIC DNA]</scope>
    <source>
        <strain evidence="16">No.7</strain>
    </source>
</reference>
<keyword evidence="11 12" id="KW-0804">Transcription</keyword>
<dbReference type="InterPro" id="IPR019475">
    <property type="entry name" value="DNA_primase_DnaB-bd"/>
</dbReference>
<dbReference type="SUPFAM" id="SSF56731">
    <property type="entry name" value="DNA primase core"/>
    <property type="match status" value="1"/>
</dbReference>
<dbReference type="InterPro" id="IPR050219">
    <property type="entry name" value="DnaG_primase"/>
</dbReference>
<dbReference type="GO" id="GO:0000428">
    <property type="term" value="C:DNA-directed RNA polymerase complex"/>
    <property type="evidence" value="ECO:0007669"/>
    <property type="project" value="UniProtKB-KW"/>
</dbReference>
<dbReference type="RefSeq" id="WP_166270104.1">
    <property type="nucleotide sequence ID" value="NZ_CP048029.1"/>
</dbReference>
<dbReference type="InterPro" id="IPR006171">
    <property type="entry name" value="TOPRIM_dom"/>
</dbReference>
<evidence type="ECO:0000256" key="12">
    <source>
        <dbReference type="HAMAP-Rule" id="MF_00974"/>
    </source>
</evidence>
<dbReference type="HAMAP" id="MF_00974">
    <property type="entry name" value="DNA_primase_DnaG"/>
    <property type="match status" value="1"/>
</dbReference>
<protein>
    <recommendedName>
        <fullName evidence="12">DNA primase</fullName>
        <ecNumber evidence="12">2.7.7.101</ecNumber>
    </recommendedName>
</protein>
<sequence length="577" mass="64525">MSGRIPPEFIDQVLARTDIVELIGTRLKLRKVGKDYTGLCPFHSEKTPSFTVSPDKQFYHCFGCGAHGSAIGFLMAYDRLSFREAVEELAQRVGLELPTEGAQTRPDRDDAPLYRLLQEAADYYRQQLRKHPQARRAIDYLKGRGLSGEIAARYGLGYAPPDGQALLRRFGADDKTLGHLQSAGLIATQDGRCYDRFRDRIMFPIRDRRGRVIGFGGRILGAGQPKYLNSPETPLFRKGHELYGLYEAQQANRSLKSVIVVEGYLDVIALAQFGITQAVATLGTATTADHLHHLLKLAPEIIFCFDGDRAGRAAAWRALETALPLVNGHQIIRFLFLPEGEDPDTLVRQEGSDGFQARLTQAQPLSEVLFARQAEDIDLTTLDGRMQYAARLIPLLERLPSGPYRTLLAQRLSDVVGLPLQQLSPALAPERLPSPTRLPRLQSPSLVAQAVATLLDRPHLAHHALAINPEWRRSSRNGIAILGELLDTLAQSPNLSTSQLLERWRDRPYFNHLQDLLLDPLLPALDDAGACAELIGALERLNTEVREQEWRQAFNKRRPSEWTEEERARLTKPLGNT</sequence>
<organism evidence="15 16">
    <name type="scientific">Caldichromatium japonicum</name>
    <dbReference type="NCBI Taxonomy" id="2699430"/>
    <lineage>
        <taxon>Bacteria</taxon>
        <taxon>Pseudomonadati</taxon>
        <taxon>Pseudomonadota</taxon>
        <taxon>Gammaproteobacteria</taxon>
        <taxon>Chromatiales</taxon>
        <taxon>Chromatiaceae</taxon>
        <taxon>Caldichromatium</taxon>
    </lineage>
</organism>